<feature type="compositionally biased region" description="Polar residues" evidence="1">
    <location>
        <begin position="8"/>
        <end position="22"/>
    </location>
</feature>
<dbReference type="Proteomes" id="UP000076532">
    <property type="component" value="Unassembled WGS sequence"/>
</dbReference>
<proteinExistence type="predicted"/>
<reference evidence="2 3" key="1">
    <citation type="journal article" date="2016" name="Mol. Biol. Evol.">
        <title>Comparative Genomics of Early-Diverging Mushroom-Forming Fungi Provides Insights into the Origins of Lignocellulose Decay Capabilities.</title>
        <authorList>
            <person name="Nagy L.G."/>
            <person name="Riley R."/>
            <person name="Tritt A."/>
            <person name="Adam C."/>
            <person name="Daum C."/>
            <person name="Floudas D."/>
            <person name="Sun H."/>
            <person name="Yadav J.S."/>
            <person name="Pangilinan J."/>
            <person name="Larsson K.H."/>
            <person name="Matsuura K."/>
            <person name="Barry K."/>
            <person name="Labutti K."/>
            <person name="Kuo R."/>
            <person name="Ohm R.A."/>
            <person name="Bhattacharya S.S."/>
            <person name="Shirouzu T."/>
            <person name="Yoshinaga Y."/>
            <person name="Martin F.M."/>
            <person name="Grigoriev I.V."/>
            <person name="Hibbett D.S."/>
        </authorList>
    </citation>
    <scope>NUCLEOTIDE SEQUENCE [LARGE SCALE GENOMIC DNA]</scope>
    <source>
        <strain evidence="2 3">CBS 109695</strain>
    </source>
</reference>
<evidence type="ECO:0000313" key="3">
    <source>
        <dbReference type="Proteomes" id="UP000076532"/>
    </source>
</evidence>
<organism evidence="2 3">
    <name type="scientific">Athelia psychrophila</name>
    <dbReference type="NCBI Taxonomy" id="1759441"/>
    <lineage>
        <taxon>Eukaryota</taxon>
        <taxon>Fungi</taxon>
        <taxon>Dikarya</taxon>
        <taxon>Basidiomycota</taxon>
        <taxon>Agaricomycotina</taxon>
        <taxon>Agaricomycetes</taxon>
        <taxon>Agaricomycetidae</taxon>
        <taxon>Atheliales</taxon>
        <taxon>Atheliaceae</taxon>
        <taxon>Athelia</taxon>
    </lineage>
</organism>
<dbReference type="AlphaFoldDB" id="A0A166JMG5"/>
<protein>
    <submittedName>
        <fullName evidence="2">Uncharacterized protein</fullName>
    </submittedName>
</protein>
<keyword evidence="3" id="KW-1185">Reference proteome</keyword>
<feature type="region of interest" description="Disordered" evidence="1">
    <location>
        <begin position="1"/>
        <end position="47"/>
    </location>
</feature>
<sequence>MPLDVNTDLFSQGFDSSSNVSRQLERNVPEESYHGDPSPVFGPSASKAVQRATQNVVFSHPTIG</sequence>
<dbReference type="EMBL" id="KV417550">
    <property type="protein sequence ID" value="KZP21019.1"/>
    <property type="molecule type" value="Genomic_DNA"/>
</dbReference>
<evidence type="ECO:0000256" key="1">
    <source>
        <dbReference type="SAM" id="MobiDB-lite"/>
    </source>
</evidence>
<gene>
    <name evidence="2" type="ORF">FIBSPDRAFT_953985</name>
</gene>
<feature type="compositionally biased region" description="Basic and acidic residues" evidence="1">
    <location>
        <begin position="23"/>
        <end position="34"/>
    </location>
</feature>
<evidence type="ECO:0000313" key="2">
    <source>
        <dbReference type="EMBL" id="KZP21019.1"/>
    </source>
</evidence>
<accession>A0A166JMG5</accession>
<name>A0A166JMG5_9AGAM</name>